<dbReference type="OrthoDB" id="9788869at2"/>
<feature type="domain" description="D-serine dehydratase-like" evidence="3">
    <location>
        <begin position="259"/>
        <end position="349"/>
    </location>
</feature>
<dbReference type="PANTHER" id="PTHR28004:SF2">
    <property type="entry name" value="D-SERINE DEHYDRATASE"/>
    <property type="match status" value="1"/>
</dbReference>
<evidence type="ECO:0000256" key="2">
    <source>
        <dbReference type="ARBA" id="ARBA00023239"/>
    </source>
</evidence>
<comment type="similarity">
    <text evidence="1">Belongs to the DSD1 family.</text>
</comment>
<name>A0A4R0ML59_9SPHI</name>
<dbReference type="Gene3D" id="3.20.20.10">
    <property type="entry name" value="Alanine racemase"/>
    <property type="match status" value="1"/>
</dbReference>
<protein>
    <submittedName>
        <fullName evidence="4">D-TA family PLP-dependent enzyme</fullName>
    </submittedName>
</protein>
<keyword evidence="5" id="KW-1185">Reference proteome</keyword>
<dbReference type="EMBL" id="SJSK01000007">
    <property type="protein sequence ID" value="TCC87398.1"/>
    <property type="molecule type" value="Genomic_DNA"/>
</dbReference>
<dbReference type="SUPFAM" id="SSF51419">
    <property type="entry name" value="PLP-binding barrel"/>
    <property type="match status" value="1"/>
</dbReference>
<gene>
    <name evidence="4" type="ORF">EZ428_21780</name>
</gene>
<dbReference type="InterPro" id="IPR026956">
    <property type="entry name" value="D-ser_dehydrat-like_dom"/>
</dbReference>
<dbReference type="AlphaFoldDB" id="A0A4R0ML59"/>
<dbReference type="Pfam" id="PF14031">
    <property type="entry name" value="D-ser_dehydrat"/>
    <property type="match status" value="1"/>
</dbReference>
<dbReference type="SMART" id="SM01119">
    <property type="entry name" value="D-ser_dehydrat"/>
    <property type="match status" value="1"/>
</dbReference>
<reference evidence="4 5" key="1">
    <citation type="submission" date="2019-02" db="EMBL/GenBank/DDBJ databases">
        <title>Pedobacter sp. RP-1-13 sp. nov., isolated from Arctic soil.</title>
        <authorList>
            <person name="Dahal R.H."/>
        </authorList>
    </citation>
    <scope>NUCLEOTIDE SEQUENCE [LARGE SCALE GENOMIC DNA]</scope>
    <source>
        <strain evidence="4 5">RP-1-13</strain>
    </source>
</reference>
<dbReference type="Proteomes" id="UP000292884">
    <property type="component" value="Unassembled WGS sequence"/>
</dbReference>
<comment type="caution">
    <text evidence="4">The sequence shown here is derived from an EMBL/GenBank/DDBJ whole genome shotgun (WGS) entry which is preliminary data.</text>
</comment>
<evidence type="ECO:0000256" key="1">
    <source>
        <dbReference type="ARBA" id="ARBA00005323"/>
    </source>
</evidence>
<keyword evidence="2" id="KW-0456">Lyase</keyword>
<dbReference type="InterPro" id="IPR042208">
    <property type="entry name" value="D-ser_dehydrat-like_sf"/>
</dbReference>
<dbReference type="InterPro" id="IPR029066">
    <property type="entry name" value="PLP-binding_barrel"/>
</dbReference>
<dbReference type="CDD" id="cd06821">
    <property type="entry name" value="PLPDE_III_D-TA"/>
    <property type="match status" value="1"/>
</dbReference>
<dbReference type="PANTHER" id="PTHR28004">
    <property type="entry name" value="ZGC:162816-RELATED"/>
    <property type="match status" value="1"/>
</dbReference>
<dbReference type="GO" id="GO:0008721">
    <property type="term" value="F:D-serine ammonia-lyase activity"/>
    <property type="evidence" value="ECO:0007669"/>
    <property type="project" value="TreeGrafter"/>
</dbReference>
<sequence length="369" mass="41597">MNKGWYLFEESEKLDTPSLVIYPQRVSHNIQLLKDTVPGVELYPHVKTHKSLELTKMLLSEGIKHFKCATITEAAMLGKAGAVEALLAYQPTALKLRRLIQLIRQYPQTKYACLVDNINSAQLIENIAQENSLIISVYIDLNVGMNRTGINSADAFELFIQLQDLKGIEFAGLHAYDGHRNEVAVAERTKQVELSFEPVEKLRNRIEAAGFAFPKLIAGGSPTFAIHAQRKNVAVSPGTFVFWDKAYREQITEHQFEFAALILTRVISLPAKDKICLDLGYKSIAAEKDLSQRVQLLNAPELIPHSHSEEHLVMQVKEGHPYQIGDLFYALPAHICPSVALYNRAYIVVNGKLQQPWLINARDHDVYQD</sequence>
<dbReference type="Pfam" id="PF01168">
    <property type="entry name" value="Ala_racemase_N"/>
    <property type="match status" value="1"/>
</dbReference>
<proteinExistence type="inferred from homology"/>
<dbReference type="RefSeq" id="WP_131555447.1">
    <property type="nucleotide sequence ID" value="NZ_SJSK01000007.1"/>
</dbReference>
<dbReference type="InterPro" id="IPR051466">
    <property type="entry name" value="D-amino_acid_metab_enzyme"/>
</dbReference>
<evidence type="ECO:0000259" key="3">
    <source>
        <dbReference type="SMART" id="SM01119"/>
    </source>
</evidence>
<dbReference type="InterPro" id="IPR001608">
    <property type="entry name" value="Ala_racemase_N"/>
</dbReference>
<dbReference type="Gene3D" id="2.40.37.20">
    <property type="entry name" value="D-serine dehydratase-like domain"/>
    <property type="match status" value="1"/>
</dbReference>
<organism evidence="4 5">
    <name type="scientific">Pedobacter frigiditerrae</name>
    <dbReference type="NCBI Taxonomy" id="2530452"/>
    <lineage>
        <taxon>Bacteria</taxon>
        <taxon>Pseudomonadati</taxon>
        <taxon>Bacteroidota</taxon>
        <taxon>Sphingobacteriia</taxon>
        <taxon>Sphingobacteriales</taxon>
        <taxon>Sphingobacteriaceae</taxon>
        <taxon>Pedobacter</taxon>
    </lineage>
</organism>
<dbReference type="GO" id="GO:0036088">
    <property type="term" value="P:D-serine catabolic process"/>
    <property type="evidence" value="ECO:0007669"/>
    <property type="project" value="TreeGrafter"/>
</dbReference>
<accession>A0A4R0ML59</accession>
<evidence type="ECO:0000313" key="5">
    <source>
        <dbReference type="Proteomes" id="UP000292884"/>
    </source>
</evidence>
<evidence type="ECO:0000313" key="4">
    <source>
        <dbReference type="EMBL" id="TCC87398.1"/>
    </source>
</evidence>